<dbReference type="EMBL" id="BK014997">
    <property type="protein sequence ID" value="DAD86304.1"/>
    <property type="molecule type" value="Genomic_DNA"/>
</dbReference>
<evidence type="ECO:0000313" key="1">
    <source>
        <dbReference type="EMBL" id="DAD86304.1"/>
    </source>
</evidence>
<sequence>MFTAIELNKIEKTGWYVKENKIMCRTTTMPGFGTRALRKVLTPGDFLVLIESPLDDLHNFAWNMYVLKEAEYRRWLERE</sequence>
<proteinExistence type="predicted"/>
<protein>
    <submittedName>
        <fullName evidence="1">Uncharacterized protein</fullName>
    </submittedName>
</protein>
<reference evidence="1" key="1">
    <citation type="journal article" date="2021" name="Proc. Natl. Acad. Sci. U.S.A.">
        <title>A Catalog of Tens of Thousands of Viruses from Human Metagenomes Reveals Hidden Associations with Chronic Diseases.</title>
        <authorList>
            <person name="Tisza M.J."/>
            <person name="Buck C.B."/>
        </authorList>
    </citation>
    <scope>NUCLEOTIDE SEQUENCE</scope>
    <source>
        <strain evidence="1">Ctsus30</strain>
    </source>
</reference>
<name>A0A8S5MVY0_9CAUD</name>
<organism evidence="1">
    <name type="scientific">Siphoviridae sp. ctsus30</name>
    <dbReference type="NCBI Taxonomy" id="2826488"/>
    <lineage>
        <taxon>Viruses</taxon>
        <taxon>Duplodnaviria</taxon>
        <taxon>Heunggongvirae</taxon>
        <taxon>Uroviricota</taxon>
        <taxon>Caudoviricetes</taxon>
    </lineage>
</organism>
<accession>A0A8S5MVY0</accession>